<sequence>MKYNIISELISLHIVALTSYSDTTHVNFQERVILLVINHGLAAAPLRNPWTDWDGAPEFHQVPFCAVAPSIIVRQPRHCDEIANASPSYIRPSQQGLALSFFLVVYIQYFIHRRQITQKITLITMSDPYNNQYNQYGAPQQDHGQPNDGYYGGQHNYPPPQGQYGQPPQQHGYYPPGPSYDQQQHHPQYSGPPPSYGQQGYPPQHGAPHQQGGYAGDQNYGQGAPMNYPPHDRGHSPYPPQQQQYNPQGASASYYGAPHPEQHQQGAHAPVPVGQEGERGLGSTLLGGAAGGIIGKKLGGGLLGAAGGALAGAAGMNMATKMTKKHKKKKHHKGHKRGSSSSSSSSSSS</sequence>
<dbReference type="AlphaFoldDB" id="B0YB16"/>
<dbReference type="HOGENOM" id="CLU_794481_0_0_1"/>
<dbReference type="EMBL" id="DS499601">
    <property type="protein sequence ID" value="EDP48406.1"/>
    <property type="molecule type" value="Genomic_DNA"/>
</dbReference>
<feature type="region of interest" description="Disordered" evidence="1">
    <location>
        <begin position="133"/>
        <end position="280"/>
    </location>
</feature>
<evidence type="ECO:0000256" key="1">
    <source>
        <dbReference type="SAM" id="MobiDB-lite"/>
    </source>
</evidence>
<accession>B0YB16</accession>
<organism evidence="3 4">
    <name type="scientific">Aspergillus fumigatus (strain CBS 144.89 / FGSC A1163 / CEA10)</name>
    <name type="common">Neosartorya fumigata</name>
    <dbReference type="NCBI Taxonomy" id="451804"/>
    <lineage>
        <taxon>Eukaryota</taxon>
        <taxon>Fungi</taxon>
        <taxon>Dikarya</taxon>
        <taxon>Ascomycota</taxon>
        <taxon>Pezizomycotina</taxon>
        <taxon>Eurotiomycetes</taxon>
        <taxon>Eurotiomycetidae</taxon>
        <taxon>Eurotiales</taxon>
        <taxon>Aspergillaceae</taxon>
        <taxon>Aspergillus</taxon>
        <taxon>Aspergillus subgen. Fumigati</taxon>
    </lineage>
</organism>
<keyword evidence="4" id="KW-1185">Reference proteome</keyword>
<evidence type="ECO:0000256" key="2">
    <source>
        <dbReference type="SAM" id="Phobius"/>
    </source>
</evidence>
<feature type="compositionally biased region" description="Basic residues" evidence="1">
    <location>
        <begin position="322"/>
        <end position="338"/>
    </location>
</feature>
<protein>
    <submittedName>
        <fullName evidence="3">Glutamine-serine rich protein MS8, putative</fullName>
    </submittedName>
</protein>
<dbReference type="PANTHER" id="PTHR37014:SF10">
    <property type="entry name" value="RICH PROTEIN MS8, PUTATIVE (AFU_ORTHOLOGUE AFUA_7G05650)-RELATED"/>
    <property type="match status" value="1"/>
</dbReference>
<feature type="compositionally biased region" description="Low complexity" evidence="1">
    <location>
        <begin position="196"/>
        <end position="212"/>
    </location>
</feature>
<feature type="region of interest" description="Disordered" evidence="1">
    <location>
        <begin position="318"/>
        <end position="349"/>
    </location>
</feature>
<feature type="compositionally biased region" description="Polar residues" evidence="1">
    <location>
        <begin position="133"/>
        <end position="144"/>
    </location>
</feature>
<feature type="compositionally biased region" description="Low complexity" evidence="1">
    <location>
        <begin position="162"/>
        <end position="174"/>
    </location>
</feature>
<reference evidence="3 4" key="1">
    <citation type="journal article" date="2008" name="PLoS Genet.">
        <title>Genomic islands in the pathogenic filamentous fungus Aspergillus fumigatus.</title>
        <authorList>
            <person name="Fedorova N.D."/>
            <person name="Khaldi N."/>
            <person name="Joardar V.S."/>
            <person name="Maiti R."/>
            <person name="Amedeo P."/>
            <person name="Anderson M.J."/>
            <person name="Crabtree J."/>
            <person name="Silva J.C."/>
            <person name="Badger J.H."/>
            <person name="Albarraq A."/>
            <person name="Angiuoli S."/>
            <person name="Bussey H."/>
            <person name="Bowyer P."/>
            <person name="Cotty P.J."/>
            <person name="Dyer P.S."/>
            <person name="Egan A."/>
            <person name="Galens K."/>
            <person name="Fraser-Liggett C.M."/>
            <person name="Haas B.J."/>
            <person name="Inman J.M."/>
            <person name="Kent R."/>
            <person name="Lemieux S."/>
            <person name="Malavazi I."/>
            <person name="Orvis J."/>
            <person name="Roemer T."/>
            <person name="Ronning C.M."/>
            <person name="Sundaram J.P."/>
            <person name="Sutton G."/>
            <person name="Turner G."/>
            <person name="Venter J.C."/>
            <person name="White O.R."/>
            <person name="Whitty B.R."/>
            <person name="Youngman P."/>
            <person name="Wolfe K.H."/>
            <person name="Goldman G.H."/>
            <person name="Wortman J.R."/>
            <person name="Jiang B."/>
            <person name="Denning D.W."/>
            <person name="Nierman W.C."/>
        </authorList>
    </citation>
    <scope>NUCLEOTIDE SEQUENCE [LARGE SCALE GENOMIC DNA]</scope>
    <source>
        <strain evidence="4">CBS 144.89 / FGSC A1163 / CEA10</strain>
    </source>
</reference>
<proteinExistence type="predicted"/>
<keyword evidence="2" id="KW-0812">Transmembrane</keyword>
<feature type="transmembrane region" description="Helical" evidence="2">
    <location>
        <begin position="298"/>
        <end position="320"/>
    </location>
</feature>
<dbReference type="PANTHER" id="PTHR37014">
    <property type="entry name" value="EXPRESSION LETHALITY PROTEIN HEL10, PUTATIVE (AFU_ORTHOLOGUE AFUA_1G06580)-RELATED"/>
    <property type="match status" value="1"/>
</dbReference>
<dbReference type="VEuPathDB" id="FungiDB:AFUB_091230"/>
<dbReference type="Proteomes" id="UP000001699">
    <property type="component" value="Unassembled WGS sequence"/>
</dbReference>
<keyword evidence="2" id="KW-0472">Membrane</keyword>
<feature type="compositionally biased region" description="Low complexity" evidence="1">
    <location>
        <begin position="339"/>
        <end position="349"/>
    </location>
</feature>
<evidence type="ECO:0000313" key="3">
    <source>
        <dbReference type="EMBL" id="EDP48406.1"/>
    </source>
</evidence>
<evidence type="ECO:0000313" key="4">
    <source>
        <dbReference type="Proteomes" id="UP000001699"/>
    </source>
</evidence>
<keyword evidence="2" id="KW-1133">Transmembrane helix</keyword>
<name>B0YB16_ASPFC</name>
<gene>
    <name evidence="3" type="ORF">AFUB_091230</name>
</gene>
<dbReference type="OrthoDB" id="4504828at2759"/>